<feature type="domain" description="Multidrug resistance protein MdtA-like barrel-sandwich hybrid" evidence="5">
    <location>
        <begin position="260"/>
        <end position="346"/>
    </location>
</feature>
<dbReference type="GO" id="GO:0030313">
    <property type="term" value="C:cell envelope"/>
    <property type="evidence" value="ECO:0007669"/>
    <property type="project" value="UniProtKB-SubCell"/>
</dbReference>
<gene>
    <name evidence="7" type="ORF">D2962_16145</name>
</gene>
<evidence type="ECO:0000256" key="2">
    <source>
        <dbReference type="ARBA" id="ARBA00023054"/>
    </source>
</evidence>
<dbReference type="InterPro" id="IPR058625">
    <property type="entry name" value="MdtA-like_BSH"/>
</dbReference>
<dbReference type="PANTHER" id="PTHR32347">
    <property type="entry name" value="EFFLUX SYSTEM COMPONENT YKNX-RELATED"/>
    <property type="match status" value="1"/>
</dbReference>
<reference evidence="7 8" key="1">
    <citation type="submission" date="2018-10" db="EMBL/GenBank/DDBJ databases">
        <authorList>
            <person name="Zhang X."/>
        </authorList>
    </citation>
    <scope>NUCLEOTIDE SEQUENCE [LARGE SCALE GENOMIC DNA]</scope>
    <source>
        <strain evidence="7 8">SK-G1</strain>
    </source>
</reference>
<evidence type="ECO:0000313" key="7">
    <source>
        <dbReference type="EMBL" id="AYO31928.1"/>
    </source>
</evidence>
<sequence length="567" mass="61774">MQKKVFKAALVFIIIVAVIFAGYKWWSGNNSSNKTLAQTSSIARVIRGDLEVVLKGSGTLEPKDQDTINLKVEGTVKKVYFQEGSTVKKGDLLYELEDPQLDISLQKAQLAIAQAKINLDEALKQKGKSVIYAPEDGVVKSLNVKQGDSVNQNTVLATTLNQNKTKVRAPFNSAQLKNIRPGQKAEVLFLDSLYSVEGKVTKVDGVATPTVTGARYYYVTVEMDGNYYVEGENRLTQVYIITGDGKEQGLEQVPVEPLDTVEIKPEISSKVKEVYIDEGDTVKKGQKLFSLDEEDIDSNIEKQQLALQQAELDLQSRLKDKGNLLVYAPIDGTIIEQNVREGDLIKLSTGSSSSSEPAAVIVDYSKMQVVLSIDELDINKVELGMPVKITSDAVPGEVFEGKVENIADEGKSQNNVATFDVTVTMDKTPKLKAGMTVDAELTVAKKQNVLMLPIAAIQQQNGKSYVIPVRSENSGAQGNTGKNNKNGNSGNYSNNGNNNNNNNNGSRRFSMNMIEVKTGINNDEYIEIVSGLNEGDMVLMPASSSSGSSIRRNGFMGPIPMGGEPRR</sequence>
<feature type="domain" description="YknX-like beta-barrel" evidence="6">
    <location>
        <begin position="367"/>
        <end position="440"/>
    </location>
</feature>
<dbReference type="Gene3D" id="2.40.420.20">
    <property type="match status" value="1"/>
</dbReference>
<keyword evidence="4" id="KW-1133">Transmembrane helix</keyword>
<keyword evidence="8" id="KW-1185">Reference proteome</keyword>
<dbReference type="PANTHER" id="PTHR32347:SF14">
    <property type="entry name" value="EFFLUX SYSTEM COMPONENT YKNX-RELATED"/>
    <property type="match status" value="1"/>
</dbReference>
<keyword evidence="4" id="KW-0812">Transmembrane</keyword>
<dbReference type="Gene3D" id="1.10.287.470">
    <property type="entry name" value="Helix hairpin bin"/>
    <property type="match status" value="2"/>
</dbReference>
<dbReference type="InterPro" id="IPR050465">
    <property type="entry name" value="UPF0194_transport"/>
</dbReference>
<dbReference type="RefSeq" id="WP_122015570.1">
    <property type="nucleotide sequence ID" value="NZ_CP033169.1"/>
</dbReference>
<comment type="subcellular location">
    <subcellularLocation>
        <location evidence="1">Cell envelope</location>
    </subcellularLocation>
</comment>
<organism evidence="7 8">
    <name type="scientific">Biomaibacter acetigenes</name>
    <dbReference type="NCBI Taxonomy" id="2316383"/>
    <lineage>
        <taxon>Bacteria</taxon>
        <taxon>Bacillati</taxon>
        <taxon>Bacillota</taxon>
        <taxon>Clostridia</taxon>
        <taxon>Thermosediminibacterales</taxon>
        <taxon>Tepidanaerobacteraceae</taxon>
        <taxon>Biomaibacter</taxon>
    </lineage>
</organism>
<accession>A0A3G2RA81</accession>
<feature type="region of interest" description="Disordered" evidence="3">
    <location>
        <begin position="543"/>
        <end position="567"/>
    </location>
</feature>
<dbReference type="InterPro" id="IPR058636">
    <property type="entry name" value="Beta-barrel_YknX"/>
</dbReference>
<dbReference type="Pfam" id="PF25990">
    <property type="entry name" value="Beta-barrel_YknX"/>
    <property type="match status" value="1"/>
</dbReference>
<feature type="compositionally biased region" description="Low complexity" evidence="3">
    <location>
        <begin position="479"/>
        <end position="506"/>
    </location>
</feature>
<evidence type="ECO:0000256" key="3">
    <source>
        <dbReference type="SAM" id="MobiDB-lite"/>
    </source>
</evidence>
<evidence type="ECO:0000259" key="5">
    <source>
        <dbReference type="Pfam" id="PF25917"/>
    </source>
</evidence>
<evidence type="ECO:0000256" key="1">
    <source>
        <dbReference type="ARBA" id="ARBA00004196"/>
    </source>
</evidence>
<feature type="domain" description="Multidrug resistance protein MdtA-like barrel-sandwich hybrid" evidence="5">
    <location>
        <begin position="67"/>
        <end position="155"/>
    </location>
</feature>
<feature type="region of interest" description="Disordered" evidence="3">
    <location>
        <begin position="471"/>
        <end position="507"/>
    </location>
</feature>
<dbReference type="Gene3D" id="2.40.30.170">
    <property type="match status" value="2"/>
</dbReference>
<name>A0A3G2RA81_9FIRM</name>
<dbReference type="KEGG" id="bacg:D2962_16145"/>
<evidence type="ECO:0000256" key="4">
    <source>
        <dbReference type="SAM" id="Phobius"/>
    </source>
</evidence>
<dbReference type="SUPFAM" id="SSF111369">
    <property type="entry name" value="HlyD-like secretion proteins"/>
    <property type="match status" value="2"/>
</dbReference>
<dbReference type="Pfam" id="PF25917">
    <property type="entry name" value="BSH_RND"/>
    <property type="match status" value="2"/>
</dbReference>
<dbReference type="Gene3D" id="2.40.50.100">
    <property type="match status" value="2"/>
</dbReference>
<dbReference type="EMBL" id="CP033169">
    <property type="protein sequence ID" value="AYO31928.1"/>
    <property type="molecule type" value="Genomic_DNA"/>
</dbReference>
<protein>
    <submittedName>
        <fullName evidence="7">HlyD family efflux transporter periplasmic adaptor subunit</fullName>
    </submittedName>
</protein>
<evidence type="ECO:0000259" key="6">
    <source>
        <dbReference type="Pfam" id="PF25990"/>
    </source>
</evidence>
<evidence type="ECO:0000313" key="8">
    <source>
        <dbReference type="Proteomes" id="UP000280960"/>
    </source>
</evidence>
<proteinExistence type="predicted"/>
<feature type="transmembrane region" description="Helical" evidence="4">
    <location>
        <begin position="5"/>
        <end position="26"/>
    </location>
</feature>
<keyword evidence="4" id="KW-0472">Membrane</keyword>
<dbReference type="PRINTS" id="PR01490">
    <property type="entry name" value="RTXTOXIND"/>
</dbReference>
<dbReference type="AlphaFoldDB" id="A0A3G2RA81"/>
<dbReference type="Proteomes" id="UP000280960">
    <property type="component" value="Chromosome"/>
</dbReference>
<keyword evidence="2" id="KW-0175">Coiled coil</keyword>